<name>A0A7S3VI02_DUNTE</name>
<evidence type="ECO:0000256" key="3">
    <source>
        <dbReference type="ARBA" id="ARBA00022664"/>
    </source>
</evidence>
<sequence>MADQEEVKSLSIAETNKLRASLGLKPLKETPNEDAAMRKREEERREQREKEERAEAFKAKQAEKKHRQAQSNFLNTRTLGEDDSIDDTMSWVERSRQAEARLKAEKEQEQRLKEAEERKRRDQMDEDEEPGYSAAELAGMKVKHDYNEMNEGETVVLTLADKALLARKGLTVEENDDDNDELENVLKAEERKRQKARSNASNKAKPLWEEDGKKRSLLDKYDEEDADISLQIGADGSIEAERAAQQQAEMKRKLQLGGKQLESAAVGALGPDEPTFASDYKTEAEAGGFKKKTKKTKKRLRAKSAEPEEEGNTAGLIEALEAEAEARQGGGAGGEGITGSELGSRAAREEATRRAERVATAEAAAKRERFEAAVAKSNWASEALRPQQQAAASTGPSTNPNSGSNNNNSQGGGDTADIYDEDEADRELQESLARARRLAAQQAEKRTAPDGKEEANGNGKKAGSSLEEIAEESRKKRERDEAEYKEQMKAGLLVNDTIEFVRNIQVKADTKAEASANAAPGGASVVGGKRPAPPPPPPPEAYAGGKDNDGDDYMGLSTADREGTASARRSSSPPAKRTKGTGRWVSAQDAEGTASVQPPSEEQEEQQQQRQRQLRQKREPTPDETPTGERAVGKGLAGALALLKDKGNVGSHNITWAGRNNDKSKNALQGLGDVYRGGAHEDRLARSIEMALTTKDEFGQVMTPKERFRQLCYEFHGKAPSKNKQEIRLQKAAEEIARRKNATSEIAHHQEVEGLRKATEKTHQPYVVLQGKGAAETLKAATAAGSEKAKIPPPPPPGSSGAAGMRRVGGGSAKAGGAAGGKVTDMRPPSGIPAHLRKPPASQ</sequence>
<feature type="region of interest" description="Disordered" evidence="6">
    <location>
        <begin position="1"/>
        <end position="136"/>
    </location>
</feature>
<evidence type="ECO:0000256" key="1">
    <source>
        <dbReference type="ARBA" id="ARBA00004123"/>
    </source>
</evidence>
<dbReference type="GO" id="GO:0046540">
    <property type="term" value="C:U4/U6 x U5 tri-snRNP complex"/>
    <property type="evidence" value="ECO:0007669"/>
    <property type="project" value="InterPro"/>
</dbReference>
<dbReference type="PANTHER" id="PTHR14152">
    <property type="entry name" value="SQUAMOUS CELL CARCINOMA ANTIGEN RECOGNISED BY CYTOTOXIC T LYMPHOCYTES"/>
    <property type="match status" value="1"/>
</dbReference>
<feature type="compositionally biased region" description="Gly residues" evidence="6">
    <location>
        <begin position="807"/>
        <end position="820"/>
    </location>
</feature>
<feature type="compositionally biased region" description="Gly residues" evidence="6">
    <location>
        <begin position="328"/>
        <end position="337"/>
    </location>
</feature>
<dbReference type="AlphaFoldDB" id="A0A7S3VI02"/>
<dbReference type="InterPro" id="IPR045347">
    <property type="entry name" value="HIND"/>
</dbReference>
<evidence type="ECO:0000256" key="4">
    <source>
        <dbReference type="ARBA" id="ARBA00023187"/>
    </source>
</evidence>
<dbReference type="PANTHER" id="PTHR14152:SF5">
    <property type="entry name" value="U4_U6.U5 TRI-SNRNP-ASSOCIATED PROTEIN 1"/>
    <property type="match status" value="1"/>
</dbReference>
<dbReference type="GO" id="GO:0045292">
    <property type="term" value="P:mRNA cis splicing, via spliceosome"/>
    <property type="evidence" value="ECO:0007669"/>
    <property type="project" value="TreeGrafter"/>
</dbReference>
<reference evidence="7" key="1">
    <citation type="submission" date="2021-01" db="EMBL/GenBank/DDBJ databases">
        <authorList>
            <person name="Corre E."/>
            <person name="Pelletier E."/>
            <person name="Niang G."/>
            <person name="Scheremetjew M."/>
            <person name="Finn R."/>
            <person name="Kale V."/>
            <person name="Holt S."/>
            <person name="Cochrane G."/>
            <person name="Meng A."/>
            <person name="Brown T."/>
            <person name="Cohen L."/>
        </authorList>
    </citation>
    <scope>NUCLEOTIDE SEQUENCE</scope>
    <source>
        <strain evidence="7">CCMP1320</strain>
    </source>
</reference>
<feature type="compositionally biased region" description="Basic and acidic residues" evidence="6">
    <location>
        <begin position="206"/>
        <end position="216"/>
    </location>
</feature>
<evidence type="ECO:0000313" key="7">
    <source>
        <dbReference type="EMBL" id="CAE0487146.1"/>
    </source>
</evidence>
<feature type="compositionally biased region" description="Low complexity" evidence="6">
    <location>
        <begin position="513"/>
        <end position="528"/>
    </location>
</feature>
<dbReference type="GO" id="GO:0000481">
    <property type="term" value="P:maturation of 5S rRNA"/>
    <property type="evidence" value="ECO:0007669"/>
    <property type="project" value="TreeGrafter"/>
</dbReference>
<proteinExistence type="inferred from homology"/>
<feature type="region of interest" description="Disordered" evidence="6">
    <location>
        <begin position="510"/>
        <end position="636"/>
    </location>
</feature>
<feature type="compositionally biased region" description="Basic and acidic residues" evidence="6">
    <location>
        <begin position="26"/>
        <end position="62"/>
    </location>
</feature>
<keyword evidence="4" id="KW-0508">mRNA splicing</keyword>
<protein>
    <recommendedName>
        <fullName evidence="8">SART-1 protein</fullName>
    </recommendedName>
</protein>
<feature type="compositionally biased region" description="Low complexity" evidence="6">
    <location>
        <begin position="393"/>
        <end position="409"/>
    </location>
</feature>
<dbReference type="Pfam" id="PF03343">
    <property type="entry name" value="SART-1"/>
    <property type="match status" value="2"/>
</dbReference>
<feature type="compositionally biased region" description="Basic and acidic residues" evidence="6">
    <location>
        <begin position="93"/>
        <end position="123"/>
    </location>
</feature>
<feature type="compositionally biased region" description="Basic and acidic residues" evidence="6">
    <location>
        <begin position="746"/>
        <end position="759"/>
    </location>
</feature>
<comment type="similarity">
    <text evidence="2">Belongs to the SNU66/SART1 family.</text>
</comment>
<feature type="region of interest" description="Disordered" evidence="6">
    <location>
        <begin position="169"/>
        <end position="216"/>
    </location>
</feature>
<gene>
    <name evidence="7" type="ORF">DTER00134_LOCUS2192</name>
</gene>
<feature type="compositionally biased region" description="Basic and acidic residues" evidence="6">
    <location>
        <begin position="471"/>
        <end position="488"/>
    </location>
</feature>
<evidence type="ECO:0008006" key="8">
    <source>
        <dbReference type="Google" id="ProtNLM"/>
    </source>
</evidence>
<feature type="region of interest" description="Disordered" evidence="6">
    <location>
        <begin position="265"/>
        <end position="488"/>
    </location>
</feature>
<keyword evidence="5" id="KW-0539">Nucleus</keyword>
<accession>A0A7S3VI02</accession>
<dbReference type="InterPro" id="IPR005011">
    <property type="entry name" value="SNU66/SART1"/>
</dbReference>
<feature type="compositionally biased region" description="Basic residues" evidence="6">
    <location>
        <begin position="289"/>
        <end position="302"/>
    </location>
</feature>
<comment type="subcellular location">
    <subcellularLocation>
        <location evidence="1">Nucleus</location>
    </subcellularLocation>
</comment>
<evidence type="ECO:0000256" key="6">
    <source>
        <dbReference type="SAM" id="MobiDB-lite"/>
    </source>
</evidence>
<feature type="compositionally biased region" description="Low complexity" evidence="6">
    <location>
        <begin position="564"/>
        <end position="575"/>
    </location>
</feature>
<feature type="compositionally biased region" description="Acidic residues" evidence="6">
    <location>
        <begin position="173"/>
        <end position="183"/>
    </location>
</feature>
<feature type="region of interest" description="Disordered" evidence="6">
    <location>
        <begin position="739"/>
        <end position="759"/>
    </location>
</feature>
<feature type="region of interest" description="Disordered" evidence="6">
    <location>
        <begin position="780"/>
        <end position="843"/>
    </location>
</feature>
<dbReference type="Pfam" id="PF19252">
    <property type="entry name" value="HIND"/>
    <property type="match status" value="1"/>
</dbReference>
<evidence type="ECO:0000256" key="5">
    <source>
        <dbReference type="ARBA" id="ARBA00023242"/>
    </source>
</evidence>
<evidence type="ECO:0000256" key="2">
    <source>
        <dbReference type="ARBA" id="ARBA00006076"/>
    </source>
</evidence>
<organism evidence="7">
    <name type="scientific">Dunaliella tertiolecta</name>
    <name type="common">Green alga</name>
    <dbReference type="NCBI Taxonomy" id="3047"/>
    <lineage>
        <taxon>Eukaryota</taxon>
        <taxon>Viridiplantae</taxon>
        <taxon>Chlorophyta</taxon>
        <taxon>core chlorophytes</taxon>
        <taxon>Chlorophyceae</taxon>
        <taxon>CS clade</taxon>
        <taxon>Chlamydomonadales</taxon>
        <taxon>Dunaliellaceae</taxon>
        <taxon>Dunaliella</taxon>
    </lineage>
</organism>
<feature type="compositionally biased region" description="Basic and acidic residues" evidence="6">
    <location>
        <begin position="346"/>
        <end position="371"/>
    </location>
</feature>
<feature type="compositionally biased region" description="Pro residues" evidence="6">
    <location>
        <begin position="531"/>
        <end position="540"/>
    </location>
</feature>
<feature type="compositionally biased region" description="Polar residues" evidence="6">
    <location>
        <begin position="69"/>
        <end position="78"/>
    </location>
</feature>
<feature type="compositionally biased region" description="Basic and acidic residues" evidence="6">
    <location>
        <begin position="443"/>
        <end position="455"/>
    </location>
</feature>
<keyword evidence="3" id="KW-0507">mRNA processing</keyword>
<dbReference type="EMBL" id="HBIP01004547">
    <property type="protein sequence ID" value="CAE0487146.1"/>
    <property type="molecule type" value="Transcribed_RNA"/>
</dbReference>